<evidence type="ECO:0000313" key="1">
    <source>
        <dbReference type="EMBL" id="TYS42970.1"/>
    </source>
</evidence>
<protein>
    <recommendedName>
        <fullName evidence="3">Mor transcription activator domain-containing protein</fullName>
    </recommendedName>
</protein>
<dbReference type="AlphaFoldDB" id="A0A5D4QXG1"/>
<dbReference type="EMBL" id="VTER01000015">
    <property type="protein sequence ID" value="TYS42970.1"/>
    <property type="molecule type" value="Genomic_DNA"/>
</dbReference>
<dbReference type="SUPFAM" id="SSF46689">
    <property type="entry name" value="Homeodomain-like"/>
    <property type="match status" value="1"/>
</dbReference>
<dbReference type="NCBIfam" id="NF040785">
    <property type="entry name" value="CD3324_fam"/>
    <property type="match status" value="1"/>
</dbReference>
<dbReference type="PANTHER" id="PTHR37812">
    <property type="entry name" value="MU-LIKE PROPHAGE FLUMU PROTEIN C"/>
    <property type="match status" value="1"/>
</dbReference>
<dbReference type="InterPro" id="IPR049739">
    <property type="entry name" value="YraL-like"/>
</dbReference>
<dbReference type="Proteomes" id="UP000322139">
    <property type="component" value="Unassembled WGS sequence"/>
</dbReference>
<dbReference type="PANTHER" id="PTHR37812:SF1">
    <property type="entry name" value="MU-LIKE PROPHAGE FLUMU PROTEIN C"/>
    <property type="match status" value="1"/>
</dbReference>
<name>A0A5D4QXG1_9BACI</name>
<gene>
    <name evidence="1" type="ORF">FZD51_22915</name>
</gene>
<accession>A0A5D4QXG1</accession>
<reference evidence="1 2" key="1">
    <citation type="submission" date="2019-08" db="EMBL/GenBank/DDBJ databases">
        <title>Bacillus genomes from the desert of Cuatro Cienegas, Coahuila.</title>
        <authorList>
            <person name="Olmedo-Alvarez G."/>
        </authorList>
    </citation>
    <scope>NUCLEOTIDE SEQUENCE [LARGE SCALE GENOMIC DNA]</scope>
    <source>
        <strain evidence="1 2">CH446_14T</strain>
    </source>
</reference>
<evidence type="ECO:0008006" key="3">
    <source>
        <dbReference type="Google" id="ProtNLM"/>
    </source>
</evidence>
<dbReference type="InterPro" id="IPR052411">
    <property type="entry name" value="c-mor_Regulatory_Protein"/>
</dbReference>
<dbReference type="InterPro" id="IPR009057">
    <property type="entry name" value="Homeodomain-like_sf"/>
</dbReference>
<proteinExistence type="predicted"/>
<comment type="caution">
    <text evidence="1">The sequence shown here is derived from an EMBL/GenBank/DDBJ whole genome shotgun (WGS) entry which is preliminary data.</text>
</comment>
<evidence type="ECO:0000313" key="2">
    <source>
        <dbReference type="Proteomes" id="UP000322139"/>
    </source>
</evidence>
<organism evidence="1 2">
    <name type="scientific">Bacillus infantis</name>
    <dbReference type="NCBI Taxonomy" id="324767"/>
    <lineage>
        <taxon>Bacteria</taxon>
        <taxon>Bacillati</taxon>
        <taxon>Bacillota</taxon>
        <taxon>Bacilli</taxon>
        <taxon>Bacillales</taxon>
        <taxon>Bacillaceae</taxon>
        <taxon>Bacillus</taxon>
    </lineage>
</organism>
<sequence>MSYVKAAAVLPEELIAEIQKYIQGEMIYIPKPEAARQKWGESSGGRKQIDARNEEIRKAFRNGKPVEVLADEYFLANETIKKIVYSKQKRRQ</sequence>
<dbReference type="RefSeq" id="WP_148976861.1">
    <property type="nucleotide sequence ID" value="NZ_JBNIKT010000048.1"/>
</dbReference>